<proteinExistence type="predicted"/>
<feature type="transmembrane region" description="Helical" evidence="15">
    <location>
        <begin position="293"/>
        <end position="313"/>
    </location>
</feature>
<comment type="subcellular location">
    <subcellularLocation>
        <location evidence="2">Cell membrane</location>
        <topology evidence="2">Multi-pass membrane protein</topology>
    </subcellularLocation>
</comment>
<dbReference type="PROSITE" id="PS50109">
    <property type="entry name" value="HIS_KIN"/>
    <property type="match status" value="1"/>
</dbReference>
<evidence type="ECO:0000256" key="7">
    <source>
        <dbReference type="ARBA" id="ARBA00022692"/>
    </source>
</evidence>
<evidence type="ECO:0000256" key="2">
    <source>
        <dbReference type="ARBA" id="ARBA00004651"/>
    </source>
</evidence>
<keyword evidence="7 15" id="KW-0812">Transmembrane</keyword>
<dbReference type="PANTHER" id="PTHR45528">
    <property type="entry name" value="SENSOR HISTIDINE KINASE CPXA"/>
    <property type="match status" value="1"/>
</dbReference>
<dbReference type="GO" id="GO:0005524">
    <property type="term" value="F:ATP binding"/>
    <property type="evidence" value="ECO:0007669"/>
    <property type="project" value="UniProtKB-KW"/>
</dbReference>
<dbReference type="SUPFAM" id="SSF47384">
    <property type="entry name" value="Homodimeric domain of signal transducing histidine kinase"/>
    <property type="match status" value="1"/>
</dbReference>
<dbReference type="Gene3D" id="1.10.287.130">
    <property type="match status" value="1"/>
</dbReference>
<feature type="transmembrane region" description="Helical" evidence="15">
    <location>
        <begin position="378"/>
        <end position="400"/>
    </location>
</feature>
<feature type="transmembrane region" description="Helical" evidence="15">
    <location>
        <begin position="260"/>
        <end position="278"/>
    </location>
</feature>
<keyword evidence="10" id="KW-0067">ATP-binding</keyword>
<dbReference type="RefSeq" id="WP_092722123.1">
    <property type="nucleotide sequence ID" value="NZ_FNGW01000001.1"/>
</dbReference>
<dbReference type="PROSITE" id="PS50885">
    <property type="entry name" value="HAMP"/>
    <property type="match status" value="1"/>
</dbReference>
<dbReference type="InterPro" id="IPR005467">
    <property type="entry name" value="His_kinase_dom"/>
</dbReference>
<evidence type="ECO:0000256" key="15">
    <source>
        <dbReference type="SAM" id="Phobius"/>
    </source>
</evidence>
<feature type="coiled-coil region" evidence="14">
    <location>
        <begin position="81"/>
        <end position="108"/>
    </location>
</feature>
<evidence type="ECO:0000256" key="13">
    <source>
        <dbReference type="ARBA" id="ARBA00023136"/>
    </source>
</evidence>
<keyword evidence="12" id="KW-0902">Two-component regulatory system</keyword>
<organism evidence="18 19">
    <name type="scientific">Romboutsia lituseburensis DSM 797</name>
    <dbReference type="NCBI Taxonomy" id="1121325"/>
    <lineage>
        <taxon>Bacteria</taxon>
        <taxon>Bacillati</taxon>
        <taxon>Bacillota</taxon>
        <taxon>Clostridia</taxon>
        <taxon>Peptostreptococcales</taxon>
        <taxon>Peptostreptococcaceae</taxon>
        <taxon>Romboutsia</taxon>
    </lineage>
</organism>
<evidence type="ECO:0000256" key="11">
    <source>
        <dbReference type="ARBA" id="ARBA00022989"/>
    </source>
</evidence>
<dbReference type="STRING" id="1121325.SAMN04515677_101284"/>
<feature type="domain" description="HAMP" evidence="17">
    <location>
        <begin position="433"/>
        <end position="479"/>
    </location>
</feature>
<dbReference type="Gene3D" id="6.10.340.10">
    <property type="match status" value="1"/>
</dbReference>
<evidence type="ECO:0000256" key="3">
    <source>
        <dbReference type="ARBA" id="ARBA00012438"/>
    </source>
</evidence>
<dbReference type="PANTHER" id="PTHR45528:SF1">
    <property type="entry name" value="SENSOR HISTIDINE KINASE CPXA"/>
    <property type="match status" value="1"/>
</dbReference>
<dbReference type="AlphaFoldDB" id="A0A1G9IK47"/>
<dbReference type="SMART" id="SM00387">
    <property type="entry name" value="HATPase_c"/>
    <property type="match status" value="1"/>
</dbReference>
<evidence type="ECO:0000256" key="1">
    <source>
        <dbReference type="ARBA" id="ARBA00000085"/>
    </source>
</evidence>
<dbReference type="Proteomes" id="UP000199068">
    <property type="component" value="Unassembled WGS sequence"/>
</dbReference>
<evidence type="ECO:0000256" key="12">
    <source>
        <dbReference type="ARBA" id="ARBA00023012"/>
    </source>
</evidence>
<evidence type="ECO:0000259" key="17">
    <source>
        <dbReference type="PROSITE" id="PS50885"/>
    </source>
</evidence>
<dbReference type="Pfam" id="PF00512">
    <property type="entry name" value="HisKA"/>
    <property type="match status" value="1"/>
</dbReference>
<evidence type="ECO:0000256" key="6">
    <source>
        <dbReference type="ARBA" id="ARBA00022679"/>
    </source>
</evidence>
<dbReference type="GO" id="GO:0005886">
    <property type="term" value="C:plasma membrane"/>
    <property type="evidence" value="ECO:0007669"/>
    <property type="project" value="UniProtKB-SubCell"/>
</dbReference>
<feature type="transmembrane region" description="Helical" evidence="15">
    <location>
        <begin position="12"/>
        <end position="34"/>
    </location>
</feature>
<evidence type="ECO:0000259" key="16">
    <source>
        <dbReference type="PROSITE" id="PS50109"/>
    </source>
</evidence>
<evidence type="ECO:0000256" key="8">
    <source>
        <dbReference type="ARBA" id="ARBA00022741"/>
    </source>
</evidence>
<dbReference type="Pfam" id="PF02518">
    <property type="entry name" value="HATPase_c"/>
    <property type="match status" value="1"/>
</dbReference>
<dbReference type="InterPro" id="IPR003661">
    <property type="entry name" value="HisK_dim/P_dom"/>
</dbReference>
<keyword evidence="11 15" id="KW-1133">Transmembrane helix</keyword>
<dbReference type="InterPro" id="IPR036890">
    <property type="entry name" value="HATPase_C_sf"/>
</dbReference>
<evidence type="ECO:0000256" key="4">
    <source>
        <dbReference type="ARBA" id="ARBA00022475"/>
    </source>
</evidence>
<evidence type="ECO:0000313" key="19">
    <source>
        <dbReference type="Proteomes" id="UP000199068"/>
    </source>
</evidence>
<dbReference type="CDD" id="cd06225">
    <property type="entry name" value="HAMP"/>
    <property type="match status" value="1"/>
</dbReference>
<dbReference type="InterPro" id="IPR036097">
    <property type="entry name" value="HisK_dim/P_sf"/>
</dbReference>
<feature type="transmembrane region" description="Helical" evidence="15">
    <location>
        <begin position="406"/>
        <end position="427"/>
    </location>
</feature>
<dbReference type="InterPro" id="IPR003660">
    <property type="entry name" value="HAMP_dom"/>
</dbReference>
<dbReference type="InterPro" id="IPR050398">
    <property type="entry name" value="HssS/ArlS-like"/>
</dbReference>
<feature type="domain" description="Histidine kinase" evidence="16">
    <location>
        <begin position="494"/>
        <end position="708"/>
    </location>
</feature>
<dbReference type="InterPro" id="IPR003594">
    <property type="entry name" value="HATPase_dom"/>
</dbReference>
<dbReference type="EMBL" id="FNGW01000001">
    <property type="protein sequence ID" value="SDL25609.1"/>
    <property type="molecule type" value="Genomic_DNA"/>
</dbReference>
<keyword evidence="19" id="KW-1185">Reference proteome</keyword>
<protein>
    <recommendedName>
        <fullName evidence="3">histidine kinase</fullName>
        <ecNumber evidence="3">2.7.13.3</ecNumber>
    </recommendedName>
</protein>
<evidence type="ECO:0000256" key="14">
    <source>
        <dbReference type="SAM" id="Coils"/>
    </source>
</evidence>
<keyword evidence="8" id="KW-0547">Nucleotide-binding</keyword>
<dbReference type="GO" id="GO:0000155">
    <property type="term" value="F:phosphorelay sensor kinase activity"/>
    <property type="evidence" value="ECO:0007669"/>
    <property type="project" value="InterPro"/>
</dbReference>
<keyword evidence="13 15" id="KW-0472">Membrane</keyword>
<gene>
    <name evidence="18" type="ORF">SAMN04515677_101284</name>
</gene>
<keyword evidence="6" id="KW-0808">Transferase</keyword>
<dbReference type="EC" id="2.7.13.3" evidence="3"/>
<dbReference type="SUPFAM" id="SSF55874">
    <property type="entry name" value="ATPase domain of HSP90 chaperone/DNA topoisomerase II/histidine kinase"/>
    <property type="match status" value="1"/>
</dbReference>
<name>A0A1G9IK47_9FIRM</name>
<keyword evidence="9 18" id="KW-0418">Kinase</keyword>
<keyword evidence="5" id="KW-0597">Phosphoprotein</keyword>
<evidence type="ECO:0000256" key="9">
    <source>
        <dbReference type="ARBA" id="ARBA00022777"/>
    </source>
</evidence>
<keyword evidence="14" id="KW-0175">Coiled coil</keyword>
<comment type="catalytic activity">
    <reaction evidence="1">
        <text>ATP + protein L-histidine = ADP + protein N-phospho-L-histidine.</text>
        <dbReference type="EC" id="2.7.13.3"/>
    </reaction>
</comment>
<evidence type="ECO:0000256" key="5">
    <source>
        <dbReference type="ARBA" id="ARBA00022553"/>
    </source>
</evidence>
<reference evidence="18 19" key="1">
    <citation type="submission" date="2016-10" db="EMBL/GenBank/DDBJ databases">
        <authorList>
            <person name="de Groot N.N."/>
        </authorList>
    </citation>
    <scope>NUCLEOTIDE SEQUENCE [LARGE SCALE GENOMIC DNA]</scope>
    <source>
        <strain evidence="18 19">DSM 797</strain>
    </source>
</reference>
<feature type="transmembrane region" description="Helical" evidence="15">
    <location>
        <begin position="214"/>
        <end position="239"/>
    </location>
</feature>
<evidence type="ECO:0000256" key="10">
    <source>
        <dbReference type="ARBA" id="ARBA00022840"/>
    </source>
</evidence>
<dbReference type="FunFam" id="1.10.287.130:FF:000008">
    <property type="entry name" value="Two-component sensor histidine kinase"/>
    <property type="match status" value="1"/>
</dbReference>
<dbReference type="SMART" id="SM00388">
    <property type="entry name" value="HisKA"/>
    <property type="match status" value="1"/>
</dbReference>
<dbReference type="Gene3D" id="3.30.565.10">
    <property type="entry name" value="Histidine kinase-like ATPase, C-terminal domain"/>
    <property type="match status" value="1"/>
</dbReference>
<keyword evidence="4" id="KW-1003">Cell membrane</keyword>
<accession>A0A1G9IK47</accession>
<evidence type="ECO:0000313" key="18">
    <source>
        <dbReference type="EMBL" id="SDL25609.1"/>
    </source>
</evidence>
<dbReference type="CDD" id="cd00082">
    <property type="entry name" value="HisKA"/>
    <property type="match status" value="1"/>
</dbReference>
<sequence>MKNNKKIKFTLLIISMLSLAIFLTSLPTIFMYAMNSNGVTTSYMHDDKKLIEEDFYKSQAFDEAVMRPIIGYLNTAVTSEKDLKNNEKKELDQNKKRAKENLSNLSNVEFIVINKDTNEYYTNTSAKDIEEFEGIVAQKQRKAGCVVADIVSEDKSIQYNKTINTKLYTKMDSEGRLASLINIDNIHIQVAVTKNIASGDWIYRIYKGYQNDVLFFKVAGGVSFVSLIVCLLSIILYKLSKVELFSRDSFAIKVLNKIPIELRLLLIPVVLFYGFWLVNSLSYIYYDAYYYDVVYSIVFSILYLFIVFMLIYISGKQIKSIKSKDDIINQSLIVKILILSKKILKNLNERRKNILQKRKDATTKLLKSNQNMPLIKRVMIIVGIGIVANTIISFICVLLWASFEFVGAIIAMILSNVVLVGLAYLLIKKLAYLSDIIEGAENIKNGNLSYKIEVKDNDNFTTLAQNINNIGEGLENSIDKQLRSERMKSELITNVSHDLKTPLTSIINYIDLIKDEKNIQPEYINDYVNVLDSKSKRLKSLIEDLFEASKASSGNIELNIERIEFDQLIRQAIGEVEERLLQSNLDIKLNIPKEKIHINADGKRLYRVLENLLSNIAKYSLSNTRVYIDVTTEDQKVKLVMKNISSYELNFDAEEIVERFKRGDESRNTEGSGLGLAIAKDLVNIQGGNFDIDIDGDLFKVTIEFFTV</sequence>